<evidence type="ECO:0000259" key="4">
    <source>
        <dbReference type="SMART" id="SM00244"/>
    </source>
</evidence>
<feature type="domain" description="Band 7" evidence="4">
    <location>
        <begin position="55"/>
        <end position="245"/>
    </location>
</feature>
<feature type="transmembrane region" description="Helical" evidence="3">
    <location>
        <begin position="38"/>
        <end position="57"/>
    </location>
</feature>
<dbReference type="PANTHER" id="PTHR23222:SF0">
    <property type="entry name" value="PROHIBITIN 1"/>
    <property type="match status" value="1"/>
</dbReference>
<protein>
    <submittedName>
        <fullName evidence="5">Prohibitin family protein</fullName>
    </submittedName>
</protein>
<dbReference type="SUPFAM" id="SSF117892">
    <property type="entry name" value="Band 7/SPFH domain"/>
    <property type="match status" value="1"/>
</dbReference>
<dbReference type="EMBL" id="JARRAF010000009">
    <property type="protein sequence ID" value="MDK2124399.1"/>
    <property type="molecule type" value="Genomic_DNA"/>
</dbReference>
<feature type="region of interest" description="Disordered" evidence="2">
    <location>
        <begin position="349"/>
        <end position="399"/>
    </location>
</feature>
<name>A0ABT7DWF9_9NEIS</name>
<dbReference type="Gene3D" id="3.30.479.30">
    <property type="entry name" value="Band 7 domain"/>
    <property type="match status" value="1"/>
</dbReference>
<gene>
    <name evidence="5" type="ORF">PZA18_10085</name>
</gene>
<accession>A0ABT7DWF9</accession>
<dbReference type="RefSeq" id="WP_284100710.1">
    <property type="nucleotide sequence ID" value="NZ_JARRAF010000009.1"/>
</dbReference>
<dbReference type="InterPro" id="IPR000163">
    <property type="entry name" value="Prohibitin"/>
</dbReference>
<evidence type="ECO:0000313" key="6">
    <source>
        <dbReference type="Proteomes" id="UP001172778"/>
    </source>
</evidence>
<keyword evidence="3" id="KW-0812">Transmembrane</keyword>
<keyword evidence="6" id="KW-1185">Reference proteome</keyword>
<sequence>MNSEAIDDPYLPEDKPKLWPEGPWAHLKQQLRGYRDDLVILAFITLALVIFLLPTIIHSVPSGHVAVRWHRFGEGTDTGPPSGEGTVLTWPWDSLIVYDIRLKQVERQIEALSSDGLTISLDLVWHYRLVRGNIGKLHKYVGIKYEDELLNPTITARARDVISLYRPDEIYTERRLQIQNEIARAVRYELTNNFNPDPAADCAKISSNYDPEKCKQVVQWFALEDVLIKGITLPKGVQEAIVRKATASHEVDEYTYKIAKEEKEADRKRIEALGIRNFQEIVSNTMSDSYLKWRGIEATLALANSPNAKIVVIGNSKNGLPLIMNTEDHQSPTAKKAETAKAAASESVAAAAKTEDMTHVPAHVTSQDKVAHAPPQRVSDRAPPVPPPGARQEATSAAIREASWWEQLKRKWQ</sequence>
<dbReference type="CDD" id="cd03401">
    <property type="entry name" value="SPFH_prohibitin"/>
    <property type="match status" value="1"/>
</dbReference>
<comment type="caution">
    <text evidence="5">The sequence shown here is derived from an EMBL/GenBank/DDBJ whole genome shotgun (WGS) entry which is preliminary data.</text>
</comment>
<dbReference type="Proteomes" id="UP001172778">
    <property type="component" value="Unassembled WGS sequence"/>
</dbReference>
<evidence type="ECO:0000313" key="5">
    <source>
        <dbReference type="EMBL" id="MDK2124399.1"/>
    </source>
</evidence>
<keyword evidence="3" id="KW-0472">Membrane</keyword>
<evidence type="ECO:0000256" key="3">
    <source>
        <dbReference type="SAM" id="Phobius"/>
    </source>
</evidence>
<dbReference type="Pfam" id="PF01145">
    <property type="entry name" value="Band_7"/>
    <property type="match status" value="1"/>
</dbReference>
<reference evidence="5" key="1">
    <citation type="submission" date="2023-03" db="EMBL/GenBank/DDBJ databases">
        <title>Chitinimonas shenzhenensis gen. nov., sp. nov., a novel member of family Burkholderiaceae isolated from activated sludge collected in Shen Zhen, China.</title>
        <authorList>
            <person name="Wang X."/>
        </authorList>
    </citation>
    <scope>NUCLEOTIDE SEQUENCE</scope>
    <source>
        <strain evidence="5">DQS-5</strain>
    </source>
</reference>
<dbReference type="PANTHER" id="PTHR23222">
    <property type="entry name" value="PROHIBITIN"/>
    <property type="match status" value="1"/>
</dbReference>
<organism evidence="5 6">
    <name type="scientific">Parachitinimonas caeni</name>
    <dbReference type="NCBI Taxonomy" id="3031301"/>
    <lineage>
        <taxon>Bacteria</taxon>
        <taxon>Pseudomonadati</taxon>
        <taxon>Pseudomonadota</taxon>
        <taxon>Betaproteobacteria</taxon>
        <taxon>Neisseriales</taxon>
        <taxon>Chitinibacteraceae</taxon>
        <taxon>Parachitinimonas</taxon>
    </lineage>
</organism>
<dbReference type="SMART" id="SM00244">
    <property type="entry name" value="PHB"/>
    <property type="match status" value="1"/>
</dbReference>
<evidence type="ECO:0000256" key="2">
    <source>
        <dbReference type="SAM" id="MobiDB-lite"/>
    </source>
</evidence>
<comment type="subcellular location">
    <subcellularLocation>
        <location evidence="1">Membrane</location>
        <topology evidence="1">Single-pass membrane protein</topology>
    </subcellularLocation>
</comment>
<proteinExistence type="predicted"/>
<evidence type="ECO:0000256" key="1">
    <source>
        <dbReference type="ARBA" id="ARBA00004167"/>
    </source>
</evidence>
<dbReference type="InterPro" id="IPR036013">
    <property type="entry name" value="Band_7/SPFH_dom_sf"/>
</dbReference>
<keyword evidence="3" id="KW-1133">Transmembrane helix</keyword>
<dbReference type="InterPro" id="IPR001107">
    <property type="entry name" value="Band_7"/>
</dbReference>